<evidence type="ECO:0000313" key="12">
    <source>
        <dbReference type="Proteomes" id="UP000011932"/>
    </source>
</evidence>
<comment type="similarity">
    <text evidence="3 9">Belongs to the EPSP synthase family.</text>
</comment>
<dbReference type="InterPro" id="IPR023193">
    <property type="entry name" value="EPSP_synthase_CS"/>
</dbReference>
<gene>
    <name evidence="9" type="primary">aroA</name>
    <name evidence="11" type="ORF">A11S_149</name>
</gene>
<organism evidence="11 12">
    <name type="scientific">Micavibrio aeruginosavorus EPB</name>
    <dbReference type="NCBI Taxonomy" id="349215"/>
    <lineage>
        <taxon>Bacteria</taxon>
        <taxon>Pseudomonadati</taxon>
        <taxon>Bdellovibrionota</taxon>
        <taxon>Bdellovibrionia</taxon>
        <taxon>Bdellovibrionales</taxon>
        <taxon>Pseudobdellovibrionaceae</taxon>
        <taxon>Micavibrio</taxon>
    </lineage>
</organism>
<dbReference type="InterPro" id="IPR013792">
    <property type="entry name" value="RNA3'P_cycl/enolpyr_Trfase_a/b"/>
</dbReference>
<evidence type="ECO:0000256" key="2">
    <source>
        <dbReference type="ARBA" id="ARBA00004811"/>
    </source>
</evidence>
<keyword evidence="7 9" id="KW-0057">Aromatic amino acid biosynthesis</keyword>
<reference evidence="11 12" key="1">
    <citation type="journal article" date="2013" name="ISME J.">
        <title>By their genes ye shall know them: genomic signatures of predatory bacteria.</title>
        <authorList>
            <person name="Pasternak Z."/>
            <person name="Pietrokovski S."/>
            <person name="Rotem O."/>
            <person name="Gophna U."/>
            <person name="Lurie-Weinberger M.N."/>
            <person name="Jurkevitch E."/>
        </authorList>
    </citation>
    <scope>NUCLEOTIDE SEQUENCE [LARGE SCALE GENOMIC DNA]</scope>
    <source>
        <strain evidence="11">EPB</strain>
    </source>
</reference>
<feature type="binding site" evidence="9">
    <location>
        <position position="24"/>
    </location>
    <ligand>
        <name>3-phosphoshikimate</name>
        <dbReference type="ChEBI" id="CHEBI:145989"/>
    </ligand>
</feature>
<comment type="pathway">
    <text evidence="2 9">Metabolic intermediate biosynthesis; chorismate biosynthesis; chorismate from D-erythrose 4-phosphate and phosphoenolpyruvate: step 6/7.</text>
</comment>
<keyword evidence="6 9" id="KW-0808">Transferase</keyword>
<dbReference type="HOGENOM" id="CLU_024321_0_1_5"/>
<feature type="active site" description="Proton acceptor" evidence="9">
    <location>
        <position position="319"/>
    </location>
</feature>
<dbReference type="RefSeq" id="WP_015466550.1">
    <property type="nucleotide sequence ID" value="NC_020812.1"/>
</dbReference>
<evidence type="ECO:0000256" key="8">
    <source>
        <dbReference type="ARBA" id="ARBA00044633"/>
    </source>
</evidence>
<dbReference type="Pfam" id="PF00275">
    <property type="entry name" value="EPSP_synthase"/>
    <property type="match status" value="1"/>
</dbReference>
<proteinExistence type="inferred from homology"/>
<feature type="binding site" evidence="9">
    <location>
        <position position="120"/>
    </location>
    <ligand>
        <name>phosphoenolpyruvate</name>
        <dbReference type="ChEBI" id="CHEBI:58702"/>
    </ligand>
</feature>
<dbReference type="CDD" id="cd01556">
    <property type="entry name" value="EPSP_synthase"/>
    <property type="match status" value="1"/>
</dbReference>
<protein>
    <recommendedName>
        <fullName evidence="9">3-phosphoshikimate 1-carboxyvinyltransferase</fullName>
        <ecNumber evidence="9">2.5.1.19</ecNumber>
    </recommendedName>
    <alternativeName>
        <fullName evidence="9">5-enolpyruvylshikimate-3-phosphate synthase</fullName>
        <shortName evidence="9">EPSP synthase</shortName>
        <shortName evidence="9">EPSPS</shortName>
    </alternativeName>
</protein>
<evidence type="ECO:0000256" key="6">
    <source>
        <dbReference type="ARBA" id="ARBA00022679"/>
    </source>
</evidence>
<dbReference type="PROSITE" id="PS00104">
    <property type="entry name" value="EPSP_SYNTHASE_1"/>
    <property type="match status" value="1"/>
</dbReference>
<evidence type="ECO:0000313" key="11">
    <source>
        <dbReference type="EMBL" id="AGH96986.1"/>
    </source>
</evidence>
<dbReference type="EC" id="2.5.1.19" evidence="9"/>
<evidence type="ECO:0000256" key="4">
    <source>
        <dbReference type="ARBA" id="ARBA00022490"/>
    </source>
</evidence>
<accession>M4VG34</accession>
<dbReference type="Gene3D" id="3.65.10.10">
    <property type="entry name" value="Enolpyruvate transferase domain"/>
    <property type="match status" value="2"/>
</dbReference>
<sequence length="436" mass="45805">MTSRQCPALMGRVKIPGDKSISHRALMLGALAHGETIISGLLEGGDVLATAAALSAMGARISSGDDGLWRVHGVGTKGLHSPDHVLDMGNSGTSTRLLAGIMAGHAITATLTGDASLIKRPMGRVITPLEQMGAVFLARDGGKLPMTMRGSDSLKPIKYTLPVASAQVKSAVLLAGLRANGTTTVIEEHPTRDHTENMLRHFGIPVRIEKISGLTDAIHIDGGHVLQGCAIDVPGDPSSAAFLTVAALIVPGSDITLPRIGINPRRIGLYDTLKEMGADIEFKNIRTEAGERIADITVRYTGALQGITVPPERIPSMIDEVPILCIAAAFAQGTTTMTNLAELRVKESDRLAMMATGLDACGVRVEAGEDSLIIHGTGHTPEGGGAIETALDHRIAMSFLIMGLASQNPISVDDTSPIATSFPDFIKLLQDMYADL</sequence>
<feature type="binding site" evidence="9">
    <location>
        <position position="319"/>
    </location>
    <ligand>
        <name>3-phosphoshikimate</name>
        <dbReference type="ChEBI" id="CHEBI:145989"/>
    </ligand>
</feature>
<dbReference type="NCBIfam" id="TIGR01356">
    <property type="entry name" value="aroA"/>
    <property type="match status" value="1"/>
</dbReference>
<comment type="subcellular location">
    <subcellularLocation>
        <location evidence="9">Cytoplasm</location>
    </subcellularLocation>
</comment>
<dbReference type="FunFam" id="3.65.10.10:FF:000006">
    <property type="entry name" value="3-phosphoshikimate 1-carboxyvinyltransferase"/>
    <property type="match status" value="1"/>
</dbReference>
<dbReference type="InterPro" id="IPR006264">
    <property type="entry name" value="EPSP_synthase"/>
</dbReference>
<dbReference type="EMBL" id="CP003538">
    <property type="protein sequence ID" value="AGH96986.1"/>
    <property type="molecule type" value="Genomic_DNA"/>
</dbReference>
<dbReference type="InterPro" id="IPR036968">
    <property type="entry name" value="Enolpyruvate_Tfrase_sf"/>
</dbReference>
<evidence type="ECO:0000256" key="3">
    <source>
        <dbReference type="ARBA" id="ARBA00009948"/>
    </source>
</evidence>
<dbReference type="FunFam" id="3.65.10.10:FF:000005">
    <property type="entry name" value="3-phosphoshikimate 1-carboxyvinyltransferase"/>
    <property type="match status" value="1"/>
</dbReference>
<comment type="catalytic activity">
    <reaction evidence="8">
        <text>3-phosphoshikimate + phosphoenolpyruvate = 5-O-(1-carboxyvinyl)-3-phosphoshikimate + phosphate</text>
        <dbReference type="Rhea" id="RHEA:21256"/>
        <dbReference type="ChEBI" id="CHEBI:43474"/>
        <dbReference type="ChEBI" id="CHEBI:57701"/>
        <dbReference type="ChEBI" id="CHEBI:58702"/>
        <dbReference type="ChEBI" id="CHEBI:145989"/>
        <dbReference type="EC" id="2.5.1.19"/>
    </reaction>
    <physiologicalReaction direction="left-to-right" evidence="8">
        <dbReference type="Rhea" id="RHEA:21257"/>
    </physiologicalReaction>
</comment>
<dbReference type="GO" id="GO:0009423">
    <property type="term" value="P:chorismate biosynthetic process"/>
    <property type="evidence" value="ECO:0007669"/>
    <property type="project" value="UniProtKB-UniRule"/>
</dbReference>
<dbReference type="KEGG" id="man:A11S_149"/>
<feature type="binding site" evidence="9">
    <location>
        <position position="167"/>
    </location>
    <ligand>
        <name>3-phosphoshikimate</name>
        <dbReference type="ChEBI" id="CHEBI:145989"/>
    </ligand>
</feature>
<feature type="binding site" evidence="9">
    <location>
        <position position="394"/>
    </location>
    <ligand>
        <name>phosphoenolpyruvate</name>
        <dbReference type="ChEBI" id="CHEBI:58702"/>
    </ligand>
</feature>
<dbReference type="SUPFAM" id="SSF55205">
    <property type="entry name" value="EPT/RTPC-like"/>
    <property type="match status" value="1"/>
</dbReference>
<feature type="binding site" evidence="9">
    <location>
        <position position="346"/>
    </location>
    <ligand>
        <name>3-phosphoshikimate</name>
        <dbReference type="ChEBI" id="CHEBI:145989"/>
    </ligand>
</feature>
<evidence type="ECO:0000256" key="7">
    <source>
        <dbReference type="ARBA" id="ARBA00023141"/>
    </source>
</evidence>
<evidence type="ECO:0000256" key="5">
    <source>
        <dbReference type="ARBA" id="ARBA00022605"/>
    </source>
</evidence>
<dbReference type="GO" id="GO:0008652">
    <property type="term" value="P:amino acid biosynthetic process"/>
    <property type="evidence" value="ECO:0007669"/>
    <property type="project" value="UniProtKB-KW"/>
</dbReference>
<evidence type="ECO:0000256" key="1">
    <source>
        <dbReference type="ARBA" id="ARBA00002174"/>
    </source>
</evidence>
<comment type="caution">
    <text evidence="9">Lacks conserved residue(s) required for the propagation of feature annotation.</text>
</comment>
<name>M4VG34_9BACT</name>
<evidence type="ECO:0000259" key="10">
    <source>
        <dbReference type="Pfam" id="PF00275"/>
    </source>
</evidence>
<dbReference type="PIRSF" id="PIRSF000505">
    <property type="entry name" value="EPSPS"/>
    <property type="match status" value="1"/>
</dbReference>
<dbReference type="UniPathway" id="UPA00053">
    <property type="reaction ID" value="UER00089"/>
</dbReference>
<keyword evidence="4 9" id="KW-0963">Cytoplasm</keyword>
<dbReference type="Proteomes" id="UP000011932">
    <property type="component" value="Chromosome"/>
</dbReference>
<feature type="binding site" evidence="9">
    <location>
        <position position="92"/>
    </location>
    <ligand>
        <name>phosphoenolpyruvate</name>
        <dbReference type="ChEBI" id="CHEBI:58702"/>
    </ligand>
</feature>
<comment type="function">
    <text evidence="1 9">Catalyzes the transfer of the enolpyruvyl moiety of phosphoenolpyruvate (PEP) to the 5-hydroxyl of shikimate-3-phosphate (S3P) to produce enolpyruvyl shikimate-3-phosphate and inorganic phosphate.</text>
</comment>
<dbReference type="PANTHER" id="PTHR21090:SF5">
    <property type="entry name" value="PENTAFUNCTIONAL AROM POLYPEPTIDE"/>
    <property type="match status" value="1"/>
</dbReference>
<feature type="binding site" evidence="9">
    <location>
        <position position="20"/>
    </location>
    <ligand>
        <name>3-phosphoshikimate</name>
        <dbReference type="ChEBI" id="CHEBI:145989"/>
    </ligand>
</feature>
<dbReference type="HAMAP" id="MF_00210">
    <property type="entry name" value="EPSP_synth"/>
    <property type="match status" value="1"/>
</dbReference>
<feature type="binding site" evidence="9">
    <location>
        <position position="19"/>
    </location>
    <ligand>
        <name>phosphoenolpyruvate</name>
        <dbReference type="ChEBI" id="CHEBI:58702"/>
    </ligand>
</feature>
<dbReference type="PATRIC" id="fig|349215.9.peg.149"/>
<feature type="binding site" evidence="9">
    <location>
        <position position="167"/>
    </location>
    <ligand>
        <name>phosphoenolpyruvate</name>
        <dbReference type="ChEBI" id="CHEBI:58702"/>
    </ligand>
</feature>
<feature type="binding site" evidence="9">
    <location>
        <position position="19"/>
    </location>
    <ligand>
        <name>3-phosphoshikimate</name>
        <dbReference type="ChEBI" id="CHEBI:145989"/>
    </ligand>
</feature>
<feature type="binding site" evidence="9">
    <location>
        <position position="165"/>
    </location>
    <ligand>
        <name>3-phosphoshikimate</name>
        <dbReference type="ChEBI" id="CHEBI:145989"/>
    </ligand>
</feature>
<dbReference type="PANTHER" id="PTHR21090">
    <property type="entry name" value="AROM/DEHYDROQUINATE SYNTHASE"/>
    <property type="match status" value="1"/>
</dbReference>
<dbReference type="GO" id="GO:0009073">
    <property type="term" value="P:aromatic amino acid family biosynthetic process"/>
    <property type="evidence" value="ECO:0007669"/>
    <property type="project" value="UniProtKB-KW"/>
</dbReference>
<feature type="domain" description="Enolpyruvate transferase" evidence="10">
    <location>
        <begin position="8"/>
        <end position="427"/>
    </location>
</feature>
<dbReference type="AlphaFoldDB" id="M4VG34"/>
<dbReference type="GO" id="GO:0003866">
    <property type="term" value="F:3-phosphoshikimate 1-carboxyvinyltransferase activity"/>
    <property type="evidence" value="ECO:0007669"/>
    <property type="project" value="UniProtKB-UniRule"/>
</dbReference>
<dbReference type="STRING" id="349215.A11S_149"/>
<evidence type="ECO:0000256" key="9">
    <source>
        <dbReference type="HAMAP-Rule" id="MF_00210"/>
    </source>
</evidence>
<feature type="binding site" evidence="9">
    <location>
        <position position="350"/>
    </location>
    <ligand>
        <name>phosphoenolpyruvate</name>
        <dbReference type="ChEBI" id="CHEBI:58702"/>
    </ligand>
</feature>
<dbReference type="GO" id="GO:0005737">
    <property type="term" value="C:cytoplasm"/>
    <property type="evidence" value="ECO:0007669"/>
    <property type="project" value="UniProtKB-SubCell"/>
</dbReference>
<dbReference type="InterPro" id="IPR001986">
    <property type="entry name" value="Enolpyruvate_Tfrase_dom"/>
</dbReference>
<comment type="subunit">
    <text evidence="9">Monomer.</text>
</comment>
<keyword evidence="5 9" id="KW-0028">Amino-acid biosynthesis</keyword>